<gene>
    <name evidence="1" type="ORF">rCG_62418</name>
</gene>
<protein>
    <submittedName>
        <fullName evidence="1">RCG62418</fullName>
    </submittedName>
</protein>
<organism evidence="1 2">
    <name type="scientific">Rattus norvegicus</name>
    <name type="common">Rat</name>
    <dbReference type="NCBI Taxonomy" id="10116"/>
    <lineage>
        <taxon>Eukaryota</taxon>
        <taxon>Metazoa</taxon>
        <taxon>Chordata</taxon>
        <taxon>Craniata</taxon>
        <taxon>Vertebrata</taxon>
        <taxon>Euteleostomi</taxon>
        <taxon>Mammalia</taxon>
        <taxon>Eutheria</taxon>
        <taxon>Euarchontoglires</taxon>
        <taxon>Glires</taxon>
        <taxon>Rodentia</taxon>
        <taxon>Myomorpha</taxon>
        <taxon>Muroidea</taxon>
        <taxon>Muridae</taxon>
        <taxon>Murinae</taxon>
        <taxon>Rattus</taxon>
    </lineage>
</organism>
<name>A6HC61_RAT</name>
<reference evidence="2" key="1">
    <citation type="submission" date="2005-09" db="EMBL/GenBank/DDBJ databases">
        <authorList>
            <person name="Mural R.J."/>
            <person name="Li P.W."/>
            <person name="Adams M.D."/>
            <person name="Amanatides P.G."/>
            <person name="Baden-Tillson H."/>
            <person name="Barnstead M."/>
            <person name="Chin S.H."/>
            <person name="Dew I."/>
            <person name="Evans C.A."/>
            <person name="Ferriera S."/>
            <person name="Flanigan M."/>
            <person name="Fosler C."/>
            <person name="Glodek A."/>
            <person name="Gu Z."/>
            <person name="Holt R.A."/>
            <person name="Jennings D."/>
            <person name="Kraft C.L."/>
            <person name="Lu F."/>
            <person name="Nguyen T."/>
            <person name="Nusskern D.R."/>
            <person name="Pfannkoch C.M."/>
            <person name="Sitter C."/>
            <person name="Sutton G.G."/>
            <person name="Venter J.C."/>
            <person name="Wang Z."/>
            <person name="Woodage T."/>
            <person name="Zheng X.H."/>
            <person name="Zhong F."/>
        </authorList>
    </citation>
    <scope>NUCLEOTIDE SEQUENCE [LARGE SCALE GENOMIC DNA]</scope>
    <source>
        <strain>BN</strain>
        <strain evidence="2">Sprague-Dawley</strain>
    </source>
</reference>
<evidence type="ECO:0000313" key="1">
    <source>
        <dbReference type="EMBL" id="EDM03616.1"/>
    </source>
</evidence>
<dbReference type="Proteomes" id="UP000234681">
    <property type="component" value="Chromosome 6"/>
</dbReference>
<evidence type="ECO:0000313" key="2">
    <source>
        <dbReference type="Proteomes" id="UP000234681"/>
    </source>
</evidence>
<dbReference type="EMBL" id="CH473947">
    <property type="protein sequence ID" value="EDM03616.1"/>
    <property type="molecule type" value="Genomic_DNA"/>
</dbReference>
<proteinExistence type="predicted"/>
<accession>A6HC61</accession>
<sequence length="27" mass="3271">MFYGCQMLSYGDYFHSFYSSVLVNTYF</sequence>
<dbReference type="AlphaFoldDB" id="A6HC61"/>